<gene>
    <name evidence="3" type="ORF">AMECASPLE_013862</name>
</gene>
<proteinExistence type="predicted"/>
<reference evidence="3 4" key="1">
    <citation type="submission" date="2021-06" db="EMBL/GenBank/DDBJ databases">
        <authorList>
            <person name="Palmer J.M."/>
        </authorList>
    </citation>
    <scope>NUCLEOTIDE SEQUENCE [LARGE SCALE GENOMIC DNA]</scope>
    <source>
        <strain evidence="3 4">AS_MEX2019</strain>
        <tissue evidence="3">Muscle</tissue>
    </source>
</reference>
<evidence type="ECO:0000313" key="3">
    <source>
        <dbReference type="EMBL" id="MEQ2314605.1"/>
    </source>
</evidence>
<evidence type="ECO:0000313" key="4">
    <source>
        <dbReference type="Proteomes" id="UP001469553"/>
    </source>
</evidence>
<dbReference type="InterPro" id="IPR021816">
    <property type="entry name" value="DOCK_C/D_N"/>
</dbReference>
<keyword evidence="4" id="KW-1185">Reference proteome</keyword>
<evidence type="ECO:0000259" key="2">
    <source>
        <dbReference type="Pfam" id="PF11878"/>
    </source>
</evidence>
<feature type="chain" id="PRO_5045531868" description="Dedicator of cytokinesis C/D N-terminal domain-containing protein" evidence="1">
    <location>
        <begin position="20"/>
        <end position="103"/>
    </location>
</feature>
<dbReference type="EMBL" id="JAHRIP010085560">
    <property type="protein sequence ID" value="MEQ2314605.1"/>
    <property type="molecule type" value="Genomic_DNA"/>
</dbReference>
<evidence type="ECO:0000256" key="1">
    <source>
        <dbReference type="SAM" id="SignalP"/>
    </source>
</evidence>
<name>A0ABV1A875_9TELE</name>
<dbReference type="Pfam" id="PF11878">
    <property type="entry name" value="DOCK_C-D_N"/>
    <property type="match status" value="1"/>
</dbReference>
<dbReference type="Proteomes" id="UP001469553">
    <property type="component" value="Unassembled WGS sequence"/>
</dbReference>
<organism evidence="3 4">
    <name type="scientific">Ameca splendens</name>
    <dbReference type="NCBI Taxonomy" id="208324"/>
    <lineage>
        <taxon>Eukaryota</taxon>
        <taxon>Metazoa</taxon>
        <taxon>Chordata</taxon>
        <taxon>Craniata</taxon>
        <taxon>Vertebrata</taxon>
        <taxon>Euteleostomi</taxon>
        <taxon>Actinopterygii</taxon>
        <taxon>Neopterygii</taxon>
        <taxon>Teleostei</taxon>
        <taxon>Neoteleostei</taxon>
        <taxon>Acanthomorphata</taxon>
        <taxon>Ovalentaria</taxon>
        <taxon>Atherinomorphae</taxon>
        <taxon>Cyprinodontiformes</taxon>
        <taxon>Goodeidae</taxon>
        <taxon>Ameca</taxon>
    </lineage>
</organism>
<comment type="caution">
    <text evidence="3">The sequence shown here is derived from an EMBL/GenBank/DDBJ whole genome shotgun (WGS) entry which is preliminary data.</text>
</comment>
<feature type="non-terminal residue" evidence="3">
    <location>
        <position position="103"/>
    </location>
</feature>
<keyword evidence="1" id="KW-0732">Signal</keyword>
<sequence length="103" mass="11206">MGCSASVVLLLRSVGGADCGHICSQQDQTSVEAATPTLEGYTSTNSPLTIIIMQEKPKLIDPLDYEAVISELWDELKEDPLRDLLLFPDNDFSVSMFGILCAL</sequence>
<protein>
    <recommendedName>
        <fullName evidence="2">Dedicator of cytokinesis C/D N-terminal domain-containing protein</fullName>
    </recommendedName>
</protein>
<feature type="domain" description="Dedicator of cytokinesis C/D N-terminal" evidence="2">
    <location>
        <begin position="58"/>
        <end position="96"/>
    </location>
</feature>
<feature type="signal peptide" evidence="1">
    <location>
        <begin position="1"/>
        <end position="19"/>
    </location>
</feature>
<accession>A0ABV1A875</accession>